<organism evidence="1 2">
    <name type="scientific">Janibacter limosus</name>
    <dbReference type="NCBI Taxonomy" id="53458"/>
    <lineage>
        <taxon>Bacteria</taxon>
        <taxon>Bacillati</taxon>
        <taxon>Actinomycetota</taxon>
        <taxon>Actinomycetes</taxon>
        <taxon>Micrococcales</taxon>
        <taxon>Intrasporangiaceae</taxon>
        <taxon>Janibacter</taxon>
    </lineage>
</organism>
<name>A0AC61U4V0_9MICO</name>
<proteinExistence type="predicted"/>
<accession>A0AC61U4V0</accession>
<gene>
    <name evidence="1" type="ORF">LP422_01205</name>
</gene>
<reference evidence="1" key="1">
    <citation type="submission" date="2021-11" db="EMBL/GenBank/DDBJ databases">
        <title>Study of the species diversity of bacterial strains isolated from a unique natural object - Shulgan-Tash cave (Bashkiria).</title>
        <authorList>
            <person name="Sazanova A.L."/>
            <person name="Chirak E.R."/>
            <person name="Safronova V.I."/>
        </authorList>
    </citation>
    <scope>NUCLEOTIDE SEQUENCE</scope>
    <source>
        <strain evidence="1">P1</strain>
    </source>
</reference>
<dbReference type="Proteomes" id="UP001059663">
    <property type="component" value="Chromosome"/>
</dbReference>
<evidence type="ECO:0000313" key="2">
    <source>
        <dbReference type="Proteomes" id="UP001059663"/>
    </source>
</evidence>
<protein>
    <submittedName>
        <fullName evidence="1">DNA polymerase III subunit epsilon</fullName>
    </submittedName>
</protein>
<dbReference type="EMBL" id="CP087977">
    <property type="protein sequence ID" value="UUZ45014.1"/>
    <property type="molecule type" value="Genomic_DNA"/>
</dbReference>
<evidence type="ECO:0000313" key="1">
    <source>
        <dbReference type="EMBL" id="UUZ45014.1"/>
    </source>
</evidence>
<sequence>MLDFTAIDFETANSFQGSPCAVGVVKIRDGRVVAQHHVFVRPPEAASHFSAFNTSIHGITADDVRDAPTWRQVLAWLIEFVGDDIVVAHNAGFDIGVIRYACMADGIEWPELHFLCSLVISRRALSLPSYTLPFVVESVGFRLEDHHNAPGRCGHCRAYRHRAGAPSRGGHARGPCSGSPHPGWRDGSRRIPRFCLHQSIRSRPPGRCRR</sequence>